<dbReference type="InterPro" id="IPR037683">
    <property type="entry name" value="Rmd5_dRing"/>
</dbReference>
<evidence type="ECO:0000256" key="3">
    <source>
        <dbReference type="ARBA" id="ARBA00022723"/>
    </source>
</evidence>
<dbReference type="InterPro" id="IPR045098">
    <property type="entry name" value="Fyv10_fam"/>
</dbReference>
<dbReference type="SMART" id="SM00668">
    <property type="entry name" value="CTLH"/>
    <property type="match status" value="1"/>
</dbReference>
<dbReference type="PROSITE" id="PS51867">
    <property type="entry name" value="ZF_RING_GID"/>
    <property type="match status" value="1"/>
</dbReference>
<feature type="domain" description="CTLH" evidence="7">
    <location>
        <begin position="120"/>
        <end position="171"/>
    </location>
</feature>
<dbReference type="GO" id="GO:0005634">
    <property type="term" value="C:nucleus"/>
    <property type="evidence" value="ECO:0007669"/>
    <property type="project" value="TreeGrafter"/>
</dbReference>
<dbReference type="InterPro" id="IPR006595">
    <property type="entry name" value="CTLH_C"/>
</dbReference>
<sequence>MELNSITDAFDRATKKQSSAKSQQIGQEIEQALSRIEYGGSTYPTNHKLILSELRAKLKEIAPHSQLEGAQKELDVALSKYPKLLEKNFTRDISKAYRNVDFDIHTINQIIASHFYRCCQFDVAIKSRNLEFALSWASNNHKQLKQNGSDIELKLHGLQFVEILQERGRDKALKYARTLLTPFASNHMAEIQKLMAPDSPLSVTIAAGVQGLPTLLKLMNVMTGKKQEWQPMEQLPLPMDLDREFQFHSIFVCPVSWDQASEENPPIWLSCGHVLNKQSITKLSKNNSTRPFKCPYCPSEFEAGQCRHLYF</sequence>
<dbReference type="PANTHER" id="PTHR12170:SF3">
    <property type="entry name" value="GH10162P"/>
    <property type="match status" value="1"/>
</dbReference>
<keyword evidence="2" id="KW-0963">Cytoplasm</keyword>
<feature type="zinc finger region" description="RING-Gid-type" evidence="6">
    <location>
        <begin position="253"/>
        <end position="297"/>
    </location>
</feature>
<dbReference type="InterPro" id="IPR024964">
    <property type="entry name" value="CTLH/CRA"/>
</dbReference>
<feature type="domain" description="RING-Gid-type" evidence="8">
    <location>
        <begin position="253"/>
        <end position="297"/>
    </location>
</feature>
<gene>
    <name evidence="9" type="ORF">Salat_1418400</name>
</gene>
<evidence type="ECO:0000256" key="6">
    <source>
        <dbReference type="PROSITE-ProRule" id="PRU01215"/>
    </source>
</evidence>
<evidence type="ECO:0000256" key="5">
    <source>
        <dbReference type="ARBA" id="ARBA00022833"/>
    </source>
</evidence>
<name>A0AAE2CLG0_9LAMI</name>
<accession>A0AAE2CLG0</accession>
<dbReference type="GO" id="GO:0034657">
    <property type="term" value="C:GID complex"/>
    <property type="evidence" value="ECO:0007669"/>
    <property type="project" value="TreeGrafter"/>
</dbReference>
<dbReference type="GO" id="GO:0043161">
    <property type="term" value="P:proteasome-mediated ubiquitin-dependent protein catabolic process"/>
    <property type="evidence" value="ECO:0007669"/>
    <property type="project" value="InterPro"/>
</dbReference>
<comment type="subcellular location">
    <subcellularLocation>
        <location evidence="1">Cytoplasm</location>
    </subcellularLocation>
</comment>
<evidence type="ECO:0000256" key="2">
    <source>
        <dbReference type="ARBA" id="ARBA00022490"/>
    </source>
</evidence>
<evidence type="ECO:0000256" key="1">
    <source>
        <dbReference type="ARBA" id="ARBA00004496"/>
    </source>
</evidence>
<keyword evidence="5" id="KW-0862">Zinc</keyword>
<dbReference type="CDD" id="cd16652">
    <property type="entry name" value="dRING_Rmd5p-like"/>
    <property type="match status" value="1"/>
</dbReference>
<dbReference type="GO" id="GO:0061630">
    <property type="term" value="F:ubiquitin protein ligase activity"/>
    <property type="evidence" value="ECO:0007669"/>
    <property type="project" value="InterPro"/>
</dbReference>
<dbReference type="InterPro" id="IPR044063">
    <property type="entry name" value="ZF_RING_GID"/>
</dbReference>
<keyword evidence="4 6" id="KW-0863">Zinc-finger</keyword>
<keyword evidence="10" id="KW-1185">Reference proteome</keyword>
<reference evidence="9" key="1">
    <citation type="submission" date="2020-06" db="EMBL/GenBank/DDBJ databases">
        <authorList>
            <person name="Li T."/>
            <person name="Hu X."/>
            <person name="Zhang T."/>
            <person name="Song X."/>
            <person name="Zhang H."/>
            <person name="Dai N."/>
            <person name="Sheng W."/>
            <person name="Hou X."/>
            <person name="Wei L."/>
        </authorList>
    </citation>
    <scope>NUCLEOTIDE SEQUENCE</scope>
    <source>
        <strain evidence="9">3651</strain>
        <tissue evidence="9">Leaf</tissue>
    </source>
</reference>
<keyword evidence="3" id="KW-0479">Metal-binding</keyword>
<dbReference type="Pfam" id="PF13445">
    <property type="entry name" value="zf-RING_UBOX"/>
    <property type="match status" value="1"/>
</dbReference>
<dbReference type="Pfam" id="PF10607">
    <property type="entry name" value="CTLH"/>
    <property type="match status" value="1"/>
</dbReference>
<reference evidence="9" key="2">
    <citation type="journal article" date="2024" name="Plant">
        <title>Genomic evolution and insights into agronomic trait innovations of Sesamum species.</title>
        <authorList>
            <person name="Miao H."/>
            <person name="Wang L."/>
            <person name="Qu L."/>
            <person name="Liu H."/>
            <person name="Sun Y."/>
            <person name="Le M."/>
            <person name="Wang Q."/>
            <person name="Wei S."/>
            <person name="Zheng Y."/>
            <person name="Lin W."/>
            <person name="Duan Y."/>
            <person name="Cao H."/>
            <person name="Xiong S."/>
            <person name="Wang X."/>
            <person name="Wei L."/>
            <person name="Li C."/>
            <person name="Ma Q."/>
            <person name="Ju M."/>
            <person name="Zhao R."/>
            <person name="Li G."/>
            <person name="Mu C."/>
            <person name="Tian Q."/>
            <person name="Mei H."/>
            <person name="Zhang T."/>
            <person name="Gao T."/>
            <person name="Zhang H."/>
        </authorList>
    </citation>
    <scope>NUCLEOTIDE SEQUENCE</scope>
    <source>
        <strain evidence="9">3651</strain>
    </source>
</reference>
<dbReference type="GO" id="GO:0005737">
    <property type="term" value="C:cytoplasm"/>
    <property type="evidence" value="ECO:0007669"/>
    <property type="project" value="UniProtKB-SubCell"/>
</dbReference>
<dbReference type="Gene3D" id="3.30.40.10">
    <property type="entry name" value="Zinc/RING finger domain, C3HC4 (zinc finger)"/>
    <property type="match status" value="1"/>
</dbReference>
<evidence type="ECO:0000259" key="7">
    <source>
        <dbReference type="PROSITE" id="PS50897"/>
    </source>
</evidence>
<evidence type="ECO:0000313" key="10">
    <source>
        <dbReference type="Proteomes" id="UP001293254"/>
    </source>
</evidence>
<dbReference type="EMBL" id="JACGWO010000005">
    <property type="protein sequence ID" value="KAK4426498.1"/>
    <property type="molecule type" value="Genomic_DNA"/>
</dbReference>
<dbReference type="InterPro" id="IPR027370">
    <property type="entry name" value="Znf-RING_euk"/>
</dbReference>
<comment type="caution">
    <text evidence="9">The sequence shown here is derived from an EMBL/GenBank/DDBJ whole genome shotgun (WGS) entry which is preliminary data.</text>
</comment>
<dbReference type="AlphaFoldDB" id="A0AAE2CLG0"/>
<dbReference type="InterPro" id="IPR013083">
    <property type="entry name" value="Znf_RING/FYVE/PHD"/>
</dbReference>
<dbReference type="PANTHER" id="PTHR12170">
    <property type="entry name" value="MACROPHAGE ERYTHROBLAST ATTACHER-RELATED"/>
    <property type="match status" value="1"/>
</dbReference>
<proteinExistence type="predicted"/>
<organism evidence="9 10">
    <name type="scientific">Sesamum alatum</name>
    <dbReference type="NCBI Taxonomy" id="300844"/>
    <lineage>
        <taxon>Eukaryota</taxon>
        <taxon>Viridiplantae</taxon>
        <taxon>Streptophyta</taxon>
        <taxon>Embryophyta</taxon>
        <taxon>Tracheophyta</taxon>
        <taxon>Spermatophyta</taxon>
        <taxon>Magnoliopsida</taxon>
        <taxon>eudicotyledons</taxon>
        <taxon>Gunneridae</taxon>
        <taxon>Pentapetalae</taxon>
        <taxon>asterids</taxon>
        <taxon>lamiids</taxon>
        <taxon>Lamiales</taxon>
        <taxon>Pedaliaceae</taxon>
        <taxon>Sesamum</taxon>
    </lineage>
</organism>
<dbReference type="SUPFAM" id="SSF57850">
    <property type="entry name" value="RING/U-box"/>
    <property type="match status" value="1"/>
</dbReference>
<evidence type="ECO:0000256" key="4">
    <source>
        <dbReference type="ARBA" id="ARBA00022771"/>
    </source>
</evidence>
<evidence type="ECO:0000259" key="8">
    <source>
        <dbReference type="PROSITE" id="PS51867"/>
    </source>
</evidence>
<dbReference type="PROSITE" id="PS50897">
    <property type="entry name" value="CTLH"/>
    <property type="match status" value="1"/>
</dbReference>
<protein>
    <submittedName>
        <fullName evidence="9">Protein RMD5</fullName>
    </submittedName>
</protein>
<dbReference type="FunFam" id="3.30.40.10:FF:000143">
    <property type="entry name" value="Regulator of gluconeogenesis Rmd5"/>
    <property type="match status" value="1"/>
</dbReference>
<evidence type="ECO:0000313" key="9">
    <source>
        <dbReference type="EMBL" id="KAK4426498.1"/>
    </source>
</evidence>
<dbReference type="GO" id="GO:0008270">
    <property type="term" value="F:zinc ion binding"/>
    <property type="evidence" value="ECO:0007669"/>
    <property type="project" value="UniProtKB-KW"/>
</dbReference>
<dbReference type="Proteomes" id="UP001293254">
    <property type="component" value="Unassembled WGS sequence"/>
</dbReference>